<dbReference type="EMBL" id="CAJVPZ010053923">
    <property type="protein sequence ID" value="CAG8782500.1"/>
    <property type="molecule type" value="Genomic_DNA"/>
</dbReference>
<dbReference type="Gene3D" id="1.10.510.10">
    <property type="entry name" value="Transferase(Phosphotransferase) domain 1"/>
    <property type="match status" value="1"/>
</dbReference>
<feature type="non-terminal residue" evidence="2">
    <location>
        <position position="51"/>
    </location>
</feature>
<dbReference type="AlphaFoldDB" id="A0A9N9JHL9"/>
<dbReference type="SUPFAM" id="SSF56112">
    <property type="entry name" value="Protein kinase-like (PK-like)"/>
    <property type="match status" value="1"/>
</dbReference>
<dbReference type="PROSITE" id="PS50011">
    <property type="entry name" value="PROTEIN_KINASE_DOM"/>
    <property type="match status" value="1"/>
</dbReference>
<keyword evidence="3" id="KW-1185">Reference proteome</keyword>
<protein>
    <submittedName>
        <fullName evidence="2">14421_t:CDS:1</fullName>
    </submittedName>
</protein>
<evidence type="ECO:0000313" key="2">
    <source>
        <dbReference type="EMBL" id="CAG8782500.1"/>
    </source>
</evidence>
<gene>
    <name evidence="2" type="ORF">RFULGI_LOCUS15950</name>
</gene>
<organism evidence="2 3">
    <name type="scientific">Racocetra fulgida</name>
    <dbReference type="NCBI Taxonomy" id="60492"/>
    <lineage>
        <taxon>Eukaryota</taxon>
        <taxon>Fungi</taxon>
        <taxon>Fungi incertae sedis</taxon>
        <taxon>Mucoromycota</taxon>
        <taxon>Glomeromycotina</taxon>
        <taxon>Glomeromycetes</taxon>
        <taxon>Diversisporales</taxon>
        <taxon>Gigasporaceae</taxon>
        <taxon>Racocetra</taxon>
    </lineage>
</organism>
<name>A0A9N9JHL9_9GLOM</name>
<accession>A0A9N9JHL9</accession>
<dbReference type="GO" id="GO:0004672">
    <property type="term" value="F:protein kinase activity"/>
    <property type="evidence" value="ECO:0007669"/>
    <property type="project" value="InterPro"/>
</dbReference>
<evidence type="ECO:0000259" key="1">
    <source>
        <dbReference type="PROSITE" id="PS50011"/>
    </source>
</evidence>
<dbReference type="Proteomes" id="UP000789396">
    <property type="component" value="Unassembled WGS sequence"/>
</dbReference>
<comment type="caution">
    <text evidence="2">The sequence shown here is derived from an EMBL/GenBank/DDBJ whole genome shotgun (WGS) entry which is preliminary data.</text>
</comment>
<dbReference type="InterPro" id="IPR000719">
    <property type="entry name" value="Prot_kinase_dom"/>
</dbReference>
<reference evidence="2" key="1">
    <citation type="submission" date="2021-06" db="EMBL/GenBank/DDBJ databases">
        <authorList>
            <person name="Kallberg Y."/>
            <person name="Tangrot J."/>
            <person name="Rosling A."/>
        </authorList>
    </citation>
    <scope>NUCLEOTIDE SEQUENCE</scope>
    <source>
        <strain evidence="2">IN212</strain>
    </source>
</reference>
<dbReference type="GO" id="GO:0005524">
    <property type="term" value="F:ATP binding"/>
    <property type="evidence" value="ECO:0007669"/>
    <property type="project" value="InterPro"/>
</dbReference>
<feature type="domain" description="Protein kinase" evidence="1">
    <location>
        <begin position="1"/>
        <end position="51"/>
    </location>
</feature>
<sequence>MHRDLQPGNILLKERYEAYINLDSSTSLDEKQNSHVYGVLPYLAPEVLKGE</sequence>
<dbReference type="InterPro" id="IPR011009">
    <property type="entry name" value="Kinase-like_dom_sf"/>
</dbReference>
<evidence type="ECO:0000313" key="3">
    <source>
        <dbReference type="Proteomes" id="UP000789396"/>
    </source>
</evidence>
<dbReference type="OrthoDB" id="3269467at2759"/>
<proteinExistence type="predicted"/>